<protein>
    <submittedName>
        <fullName evidence="2">Uncharacterized protein</fullName>
    </submittedName>
</protein>
<dbReference type="AlphaFoldDB" id="A0A914CJI4"/>
<sequence length="71" mass="8027">MATDNDDLSDSSMDVTPIFVEEGNERNDSYFEALTDCNSNDIWSFAPPETSSSIPDSQKVEYVREMELIVQ</sequence>
<name>A0A914CJI4_9BILA</name>
<accession>A0A914CJI4</accession>
<evidence type="ECO:0000313" key="1">
    <source>
        <dbReference type="Proteomes" id="UP000887540"/>
    </source>
</evidence>
<reference evidence="2" key="1">
    <citation type="submission" date="2022-11" db="UniProtKB">
        <authorList>
            <consortium name="WormBaseParasite"/>
        </authorList>
    </citation>
    <scope>IDENTIFICATION</scope>
</reference>
<proteinExistence type="predicted"/>
<organism evidence="1 2">
    <name type="scientific">Acrobeloides nanus</name>
    <dbReference type="NCBI Taxonomy" id="290746"/>
    <lineage>
        <taxon>Eukaryota</taxon>
        <taxon>Metazoa</taxon>
        <taxon>Ecdysozoa</taxon>
        <taxon>Nematoda</taxon>
        <taxon>Chromadorea</taxon>
        <taxon>Rhabditida</taxon>
        <taxon>Tylenchina</taxon>
        <taxon>Cephalobomorpha</taxon>
        <taxon>Cephaloboidea</taxon>
        <taxon>Cephalobidae</taxon>
        <taxon>Acrobeloides</taxon>
    </lineage>
</organism>
<evidence type="ECO:0000313" key="2">
    <source>
        <dbReference type="WBParaSite" id="ACRNAN_scaffold11026.g19357.t1"/>
    </source>
</evidence>
<dbReference type="WBParaSite" id="ACRNAN_scaffold11026.g19357.t1">
    <property type="protein sequence ID" value="ACRNAN_scaffold11026.g19357.t1"/>
    <property type="gene ID" value="ACRNAN_scaffold11026.g19357"/>
</dbReference>
<keyword evidence="1" id="KW-1185">Reference proteome</keyword>
<dbReference type="Proteomes" id="UP000887540">
    <property type="component" value="Unplaced"/>
</dbReference>